<protein>
    <submittedName>
        <fullName evidence="1">Uncharacterized protein</fullName>
    </submittedName>
</protein>
<reference evidence="1 2" key="1">
    <citation type="submission" date="2018-11" db="EMBL/GenBank/DDBJ databases">
        <title>Genome sequencing and assembly of Clostridium tagluense strain A121.</title>
        <authorList>
            <person name="Murakami T."/>
            <person name="Segawa T."/>
            <person name="Shcherbakova V.A."/>
            <person name="Mori H."/>
            <person name="Yoshimura Y."/>
        </authorList>
    </citation>
    <scope>NUCLEOTIDE SEQUENCE [LARGE SCALE GENOMIC DNA]</scope>
    <source>
        <strain evidence="1 2">A121</strain>
    </source>
</reference>
<keyword evidence="2" id="KW-1185">Reference proteome</keyword>
<sequence>MTVNKTKMPIIKPTFFYNNIYSQPNSAKNISRINITWVFSLNEYWI</sequence>
<gene>
    <name evidence="1" type="ORF">Ctaglu_00920</name>
</gene>
<accession>A0A401UG60</accession>
<comment type="caution">
    <text evidence="1">The sequence shown here is derived from an EMBL/GenBank/DDBJ whole genome shotgun (WGS) entry which is preliminary data.</text>
</comment>
<dbReference type="AlphaFoldDB" id="A0A401UG60"/>
<evidence type="ECO:0000313" key="2">
    <source>
        <dbReference type="Proteomes" id="UP000287872"/>
    </source>
</evidence>
<evidence type="ECO:0000313" key="1">
    <source>
        <dbReference type="EMBL" id="GCD08469.1"/>
    </source>
</evidence>
<organism evidence="1 2">
    <name type="scientific">Clostridium tagluense</name>
    <dbReference type="NCBI Taxonomy" id="360422"/>
    <lineage>
        <taxon>Bacteria</taxon>
        <taxon>Bacillati</taxon>
        <taxon>Bacillota</taxon>
        <taxon>Clostridia</taxon>
        <taxon>Eubacteriales</taxon>
        <taxon>Clostridiaceae</taxon>
        <taxon>Clostridium</taxon>
    </lineage>
</organism>
<dbReference type="Proteomes" id="UP000287872">
    <property type="component" value="Unassembled WGS sequence"/>
</dbReference>
<name>A0A401UG60_9CLOT</name>
<proteinExistence type="predicted"/>
<dbReference type="EMBL" id="BHYK01000001">
    <property type="protein sequence ID" value="GCD08469.1"/>
    <property type="molecule type" value="Genomic_DNA"/>
</dbReference>